<accession>A0A7S0SBX9</accession>
<name>A0A7S0SBX9_9CHLO</name>
<evidence type="ECO:0000256" key="1">
    <source>
        <dbReference type="SAM" id="MobiDB-lite"/>
    </source>
</evidence>
<gene>
    <name evidence="2" type="ORF">MANT1106_LOCUS5276</name>
</gene>
<dbReference type="AlphaFoldDB" id="A0A7S0SBX9"/>
<dbReference type="SUPFAM" id="SSF52833">
    <property type="entry name" value="Thioredoxin-like"/>
    <property type="match status" value="1"/>
</dbReference>
<dbReference type="Gene3D" id="3.40.30.10">
    <property type="entry name" value="Glutaredoxin"/>
    <property type="match status" value="1"/>
</dbReference>
<dbReference type="InterPro" id="IPR036249">
    <property type="entry name" value="Thioredoxin-like_sf"/>
</dbReference>
<reference evidence="2" key="1">
    <citation type="submission" date="2021-01" db="EMBL/GenBank/DDBJ databases">
        <authorList>
            <person name="Corre E."/>
            <person name="Pelletier E."/>
            <person name="Niang G."/>
            <person name="Scheremetjew M."/>
            <person name="Finn R."/>
            <person name="Kale V."/>
            <person name="Holt S."/>
            <person name="Cochrane G."/>
            <person name="Meng A."/>
            <person name="Brown T."/>
            <person name="Cohen L."/>
        </authorList>
    </citation>
    <scope>NUCLEOTIDE SEQUENCE</scope>
    <source>
        <strain evidence="2">SL-175</strain>
    </source>
</reference>
<dbReference type="PANTHER" id="PTHR47682">
    <property type="entry name" value="TETRATRICOPEPTIDE REPEAT (TPR)-CONTAINING PROTEIN"/>
    <property type="match status" value="1"/>
</dbReference>
<dbReference type="PANTHER" id="PTHR47682:SF1">
    <property type="entry name" value="TETRATRICOPEPTIDE REPEAT (TPR)-CONTAINING PROTEIN"/>
    <property type="match status" value="1"/>
</dbReference>
<organism evidence="2">
    <name type="scientific">Mantoniella antarctica</name>
    <dbReference type="NCBI Taxonomy" id="81844"/>
    <lineage>
        <taxon>Eukaryota</taxon>
        <taxon>Viridiplantae</taxon>
        <taxon>Chlorophyta</taxon>
        <taxon>Mamiellophyceae</taxon>
        <taxon>Mamiellales</taxon>
        <taxon>Mamiellaceae</taxon>
        <taxon>Mantoniella</taxon>
    </lineage>
</organism>
<feature type="compositionally biased region" description="Basic and acidic residues" evidence="1">
    <location>
        <begin position="61"/>
        <end position="75"/>
    </location>
</feature>
<dbReference type="EMBL" id="HBFC01009117">
    <property type="protein sequence ID" value="CAD8702594.1"/>
    <property type="molecule type" value="Transcribed_RNA"/>
</dbReference>
<evidence type="ECO:0000313" key="2">
    <source>
        <dbReference type="EMBL" id="CAD8702594.1"/>
    </source>
</evidence>
<proteinExistence type="predicted"/>
<protein>
    <submittedName>
        <fullName evidence="2">Uncharacterized protein</fullName>
    </submittedName>
</protein>
<feature type="region of interest" description="Disordered" evidence="1">
    <location>
        <begin position="35"/>
        <end position="75"/>
    </location>
</feature>
<sequence length="170" mass="18491">MTVLRFVASPLLPCPRSPTAHWKPMPTCKRLSLQLGSRRGTPARGGSVYLQPLEENDVENNDDKHTDNNDDDGKNHTVLVCGNKTCRRQGALNTLQFFQQIVPESVKVKRVGCLGRCGSGPNVMLLPNELSLAHVNTAAHVARLVERQVRGGEGAETMARTLALKAEGNA</sequence>
<dbReference type="CDD" id="cd02980">
    <property type="entry name" value="TRX_Fd_family"/>
    <property type="match status" value="1"/>
</dbReference>